<dbReference type="PANTHER" id="PTHR47691">
    <property type="entry name" value="REGULATOR-RELATED"/>
    <property type="match status" value="1"/>
</dbReference>
<dbReference type="Gene3D" id="3.30.950.30">
    <property type="entry name" value="Schlafen, AAA domain"/>
    <property type="match status" value="1"/>
</dbReference>
<protein>
    <submittedName>
        <fullName evidence="3">DNA binding domain-containing protein</fullName>
    </submittedName>
</protein>
<sequence length="774" mass="87942">MNLSRIEKMVREGDLSLDALKYLIDCRAECEWLDYKQVLQLDTDYQVASFGKDAIAMKNTGGGYLVIGVQDKTWLPQGLPVKLAFDAKLLRDKIRRATGLEITVDIVQHQLRYTGELKWFALILVRASSKRKKRRTPSMVRIDFCVKHPYGLRRGEIYFRRGDSTVRLDDGDELADLLDDLEDRADQDSLVPEQHTSPFAIDTGTYRLLEKDYRNFIGRQVLREKINEAITRDRRIWIVNVHGPGGVGKSALATQAAYDFYERQEFEAILHLTAKETVLTHQGIVRSLGRTLYSLEDLLAQILRLFGEEPRSEMEENKSHALEWLSVMPTLLVLDNLETVDDGRILSFIQGLPDDTLAKVLITSRRKTGGWEFPVTVSELNREEISEFIATKSSELGISIKWSEDNIDNIANASGGLPLAIQWILGHYKLSRNLNKSITAVNSDDSPVLEFSFRNIWDALDEGSRRVLSVMSIFDSPPDSRLLAIATNLPPERLEAALLELEEATLIGRQVNEVDRRSVYTSLPITLTFAAKQLPRFGNLEIEARRRVQQYVQQMDLQQWEVQRFVDIFKRYGVKTDNEKRGVILCRRGESATFAGNLVSAEELFTQARAVAPTSAYVFAMSANFELARKRVGQAIKYADNACARANRFTGALAYSVKARVSDAQRDKRGQIAALRRAIEYDPQDLVLRHQYGVALSRAGETRDAIEQFSRIISIEGAKETPSETLIMALKTRIINYRRLRYNEEAEEDLARAKDLLVKYPHLSSQAHHIADLE</sequence>
<dbReference type="EMBL" id="JAGEOJ010000003">
    <property type="protein sequence ID" value="MBO2447133.1"/>
    <property type="molecule type" value="Genomic_DNA"/>
</dbReference>
<organism evidence="3 4">
    <name type="scientific">Actinomadura barringtoniae</name>
    <dbReference type="NCBI Taxonomy" id="1427535"/>
    <lineage>
        <taxon>Bacteria</taxon>
        <taxon>Bacillati</taxon>
        <taxon>Actinomycetota</taxon>
        <taxon>Actinomycetes</taxon>
        <taxon>Streptosporangiales</taxon>
        <taxon>Thermomonosporaceae</taxon>
        <taxon>Actinomadura</taxon>
    </lineage>
</organism>
<dbReference type="PRINTS" id="PR00364">
    <property type="entry name" value="DISEASERSIST"/>
</dbReference>
<dbReference type="InterPro" id="IPR011990">
    <property type="entry name" value="TPR-like_helical_dom_sf"/>
</dbReference>
<dbReference type="InterPro" id="IPR038461">
    <property type="entry name" value="Schlafen_AlbA_2_dom_sf"/>
</dbReference>
<evidence type="ECO:0000313" key="3">
    <source>
        <dbReference type="EMBL" id="MBO2447133.1"/>
    </source>
</evidence>
<dbReference type="Proteomes" id="UP000669179">
    <property type="component" value="Unassembled WGS sequence"/>
</dbReference>
<gene>
    <name evidence="3" type="ORF">J4573_08550</name>
</gene>
<keyword evidence="4" id="KW-1185">Reference proteome</keyword>
<dbReference type="SUPFAM" id="SSF48452">
    <property type="entry name" value="TPR-like"/>
    <property type="match status" value="1"/>
</dbReference>
<feature type="domain" description="NB-ARC" evidence="1">
    <location>
        <begin position="224"/>
        <end position="367"/>
    </location>
</feature>
<dbReference type="Pfam" id="PF04326">
    <property type="entry name" value="SLFN_AlbA_2"/>
    <property type="match status" value="1"/>
</dbReference>
<dbReference type="AlphaFoldDB" id="A0A939P7Q0"/>
<reference evidence="3" key="1">
    <citation type="submission" date="2021-03" db="EMBL/GenBank/DDBJ databases">
        <authorList>
            <person name="Kanchanasin P."/>
            <person name="Saeng-In P."/>
            <person name="Phongsopitanun W."/>
            <person name="Yuki M."/>
            <person name="Kudo T."/>
            <person name="Ohkuma M."/>
            <person name="Tanasupawat S."/>
        </authorList>
    </citation>
    <scope>NUCLEOTIDE SEQUENCE</scope>
    <source>
        <strain evidence="3">GKU 128</strain>
    </source>
</reference>
<evidence type="ECO:0000259" key="2">
    <source>
        <dbReference type="Pfam" id="PF04326"/>
    </source>
</evidence>
<dbReference type="RefSeq" id="WP_208254735.1">
    <property type="nucleotide sequence ID" value="NZ_JAGEOJ010000003.1"/>
</dbReference>
<proteinExistence type="predicted"/>
<dbReference type="InterPro" id="IPR027417">
    <property type="entry name" value="P-loop_NTPase"/>
</dbReference>
<evidence type="ECO:0000259" key="1">
    <source>
        <dbReference type="Pfam" id="PF00931"/>
    </source>
</evidence>
<dbReference type="Pfam" id="PF00931">
    <property type="entry name" value="NB-ARC"/>
    <property type="match status" value="1"/>
</dbReference>
<dbReference type="SUPFAM" id="SSF52540">
    <property type="entry name" value="P-loop containing nucleoside triphosphate hydrolases"/>
    <property type="match status" value="1"/>
</dbReference>
<dbReference type="Gene3D" id="3.40.50.300">
    <property type="entry name" value="P-loop containing nucleotide triphosphate hydrolases"/>
    <property type="match status" value="1"/>
</dbReference>
<dbReference type="Gene3D" id="1.25.40.10">
    <property type="entry name" value="Tetratricopeptide repeat domain"/>
    <property type="match status" value="1"/>
</dbReference>
<dbReference type="InterPro" id="IPR007421">
    <property type="entry name" value="Schlafen_AlbA_2_dom"/>
</dbReference>
<name>A0A939P7Q0_9ACTN</name>
<dbReference type="PANTHER" id="PTHR47691:SF3">
    <property type="entry name" value="HTH-TYPE TRANSCRIPTIONAL REGULATOR RV0890C-RELATED"/>
    <property type="match status" value="1"/>
</dbReference>
<evidence type="ECO:0000313" key="4">
    <source>
        <dbReference type="Proteomes" id="UP000669179"/>
    </source>
</evidence>
<feature type="domain" description="Schlafen AlbA-2" evidence="2">
    <location>
        <begin position="29"/>
        <end position="168"/>
    </location>
</feature>
<dbReference type="InterPro" id="IPR002182">
    <property type="entry name" value="NB-ARC"/>
</dbReference>
<comment type="caution">
    <text evidence="3">The sequence shown here is derived from an EMBL/GenBank/DDBJ whole genome shotgun (WGS) entry which is preliminary data.</text>
</comment>
<accession>A0A939P7Q0</accession>
<dbReference type="GO" id="GO:0043531">
    <property type="term" value="F:ADP binding"/>
    <property type="evidence" value="ECO:0007669"/>
    <property type="project" value="InterPro"/>
</dbReference>